<evidence type="ECO:0000313" key="7">
    <source>
        <dbReference type="EMBL" id="NYJ77129.1"/>
    </source>
</evidence>
<dbReference type="GO" id="GO:0005886">
    <property type="term" value="C:plasma membrane"/>
    <property type="evidence" value="ECO:0007669"/>
    <property type="project" value="UniProtKB-SubCell"/>
</dbReference>
<proteinExistence type="predicted"/>
<evidence type="ECO:0000256" key="3">
    <source>
        <dbReference type="ARBA" id="ARBA00022692"/>
    </source>
</evidence>
<comment type="subcellular location">
    <subcellularLocation>
        <location evidence="1">Cell membrane</location>
        <topology evidence="1">Multi-pass membrane protein</topology>
    </subcellularLocation>
</comment>
<sequence length="361" mass="39258">MNQHPSRLRPRSSGHNALVQSARARIERIDESTEVRARPDPIDSAVLKQEELRARVALGRARRERQGRVKVGMAMLEWALARWARFRLIRAINLFFFHYGTVMAAGAAYMMFFSVAAMLVAGFSVAGLVIGGDEEMQAFIVEAVETAVPGVIDTGDGGLASPERLFDTAGFNAALVVSVIVTIVASLSWIHGLRSGIRSIFDRPLMAEYIWVVKSRDFLIMLILGVVLATTTAANLLTTVFLDATLGFLGWEVMDGPLTRLTTLGVSFVLDVLVAILLMRVASRIVIPVSALWQAAIIAGIGSSLLRQLSTQLISNATANELLLPFATVLGLFFYFYLFSLVYLLAAAWGAVVAADRADKG</sequence>
<feature type="transmembrane region" description="Helical" evidence="6">
    <location>
        <begin position="169"/>
        <end position="190"/>
    </location>
</feature>
<evidence type="ECO:0000256" key="5">
    <source>
        <dbReference type="ARBA" id="ARBA00023136"/>
    </source>
</evidence>
<accession>A0A7Z0GJH5</accession>
<gene>
    <name evidence="7" type="ORF">HNR09_000540</name>
</gene>
<dbReference type="RefSeq" id="WP_378937755.1">
    <property type="nucleotide sequence ID" value="NZ_JBHXCR010000002.1"/>
</dbReference>
<dbReference type="AlphaFoldDB" id="A0A7Z0GJH5"/>
<dbReference type="PANTHER" id="PTHR30213:SF1">
    <property type="entry name" value="INNER MEMBRANE PROTEIN YHJD"/>
    <property type="match status" value="1"/>
</dbReference>
<keyword evidence="4 6" id="KW-1133">Transmembrane helix</keyword>
<evidence type="ECO:0000256" key="6">
    <source>
        <dbReference type="SAM" id="Phobius"/>
    </source>
</evidence>
<reference evidence="7 8" key="1">
    <citation type="submission" date="2020-07" db="EMBL/GenBank/DDBJ databases">
        <title>Sequencing the genomes of 1000 actinobacteria strains.</title>
        <authorList>
            <person name="Klenk H.-P."/>
        </authorList>
    </citation>
    <scope>NUCLEOTIDE SEQUENCE [LARGE SCALE GENOMIC DNA]</scope>
    <source>
        <strain evidence="7 8">DSM 15475</strain>
    </source>
</reference>
<keyword evidence="3 6" id="KW-0812">Transmembrane</keyword>
<protein>
    <submittedName>
        <fullName evidence="7">Membrane protein</fullName>
    </submittedName>
</protein>
<comment type="caution">
    <text evidence="7">The sequence shown here is derived from an EMBL/GenBank/DDBJ whole genome shotgun (WGS) entry which is preliminary data.</text>
</comment>
<feature type="transmembrane region" description="Helical" evidence="6">
    <location>
        <begin position="258"/>
        <end position="278"/>
    </location>
</feature>
<feature type="transmembrane region" description="Helical" evidence="6">
    <location>
        <begin position="95"/>
        <end position="126"/>
    </location>
</feature>
<feature type="transmembrane region" description="Helical" evidence="6">
    <location>
        <begin position="218"/>
        <end position="238"/>
    </location>
</feature>
<dbReference type="PANTHER" id="PTHR30213">
    <property type="entry name" value="INNER MEMBRANE PROTEIN YHJD"/>
    <property type="match status" value="1"/>
</dbReference>
<evidence type="ECO:0000313" key="8">
    <source>
        <dbReference type="Proteomes" id="UP000535437"/>
    </source>
</evidence>
<keyword evidence="2" id="KW-1003">Cell membrane</keyword>
<dbReference type="EMBL" id="JACCFY010000001">
    <property type="protein sequence ID" value="NYJ77129.1"/>
    <property type="molecule type" value="Genomic_DNA"/>
</dbReference>
<name>A0A7Z0GJH5_9MICC</name>
<feature type="transmembrane region" description="Helical" evidence="6">
    <location>
        <begin position="326"/>
        <end position="355"/>
    </location>
</feature>
<dbReference type="Pfam" id="PF03631">
    <property type="entry name" value="Virul_fac_BrkB"/>
    <property type="match status" value="1"/>
</dbReference>
<evidence type="ECO:0000256" key="1">
    <source>
        <dbReference type="ARBA" id="ARBA00004651"/>
    </source>
</evidence>
<keyword evidence="8" id="KW-1185">Reference proteome</keyword>
<dbReference type="Proteomes" id="UP000535437">
    <property type="component" value="Unassembled WGS sequence"/>
</dbReference>
<dbReference type="InterPro" id="IPR017039">
    <property type="entry name" value="Virul_fac_BrkB"/>
</dbReference>
<feature type="transmembrane region" description="Helical" evidence="6">
    <location>
        <begin position="285"/>
        <end position="306"/>
    </location>
</feature>
<organism evidence="7 8">
    <name type="scientific">Nesterenkonia xinjiangensis</name>
    <dbReference type="NCBI Taxonomy" id="225327"/>
    <lineage>
        <taxon>Bacteria</taxon>
        <taxon>Bacillati</taxon>
        <taxon>Actinomycetota</taxon>
        <taxon>Actinomycetes</taxon>
        <taxon>Micrococcales</taxon>
        <taxon>Micrococcaceae</taxon>
        <taxon>Nesterenkonia</taxon>
    </lineage>
</organism>
<evidence type="ECO:0000256" key="4">
    <source>
        <dbReference type="ARBA" id="ARBA00022989"/>
    </source>
</evidence>
<keyword evidence="5 6" id="KW-0472">Membrane</keyword>
<evidence type="ECO:0000256" key="2">
    <source>
        <dbReference type="ARBA" id="ARBA00022475"/>
    </source>
</evidence>